<keyword evidence="3" id="KW-1185">Reference proteome</keyword>
<protein>
    <submittedName>
        <fullName evidence="2">Uncharacterized protein</fullName>
    </submittedName>
</protein>
<comment type="caution">
    <text evidence="2">The sequence shown here is derived from an EMBL/GenBank/DDBJ whole genome shotgun (WGS) entry which is preliminary data.</text>
</comment>
<organism evidence="2 3">
    <name type="scientific">Leptomonas pyrrhocoris</name>
    <name type="common">Firebug parasite</name>
    <dbReference type="NCBI Taxonomy" id="157538"/>
    <lineage>
        <taxon>Eukaryota</taxon>
        <taxon>Discoba</taxon>
        <taxon>Euglenozoa</taxon>
        <taxon>Kinetoplastea</taxon>
        <taxon>Metakinetoplastina</taxon>
        <taxon>Trypanosomatida</taxon>
        <taxon>Trypanosomatidae</taxon>
        <taxon>Leishmaniinae</taxon>
        <taxon>Leptomonas</taxon>
    </lineage>
</organism>
<dbReference type="Proteomes" id="UP000037923">
    <property type="component" value="Unassembled WGS sequence"/>
</dbReference>
<reference evidence="2 3" key="1">
    <citation type="submission" date="2015-07" db="EMBL/GenBank/DDBJ databases">
        <title>High-quality genome of monoxenous trypanosomatid Leptomonas pyrrhocoris.</title>
        <authorList>
            <person name="Flegontov P."/>
            <person name="Butenko A."/>
            <person name="Firsov S."/>
            <person name="Vlcek C."/>
            <person name="Logacheva M.D."/>
            <person name="Field M."/>
            <person name="Filatov D."/>
            <person name="Flegontova O."/>
            <person name="Gerasimov E."/>
            <person name="Jackson A.P."/>
            <person name="Kelly S."/>
            <person name="Opperdoes F."/>
            <person name="O'Reilly A."/>
            <person name="Votypka J."/>
            <person name="Yurchenko V."/>
            <person name="Lukes J."/>
        </authorList>
    </citation>
    <scope>NUCLEOTIDE SEQUENCE [LARGE SCALE GENOMIC DNA]</scope>
    <source>
        <strain evidence="2">H10</strain>
    </source>
</reference>
<dbReference type="OMA" id="RVYYTIV"/>
<name>A0A0M9G7X0_LEPPY</name>
<evidence type="ECO:0000256" key="1">
    <source>
        <dbReference type="SAM" id="MobiDB-lite"/>
    </source>
</evidence>
<gene>
    <name evidence="2" type="ORF">ABB37_02289</name>
</gene>
<evidence type="ECO:0000313" key="2">
    <source>
        <dbReference type="EMBL" id="KPA84249.1"/>
    </source>
</evidence>
<dbReference type="VEuPathDB" id="TriTrypDB:LpyrH10_03_4400"/>
<evidence type="ECO:0000313" key="3">
    <source>
        <dbReference type="Proteomes" id="UP000037923"/>
    </source>
</evidence>
<dbReference type="GeneID" id="26902584"/>
<feature type="region of interest" description="Disordered" evidence="1">
    <location>
        <begin position="73"/>
        <end position="95"/>
    </location>
</feature>
<proteinExistence type="predicted"/>
<accession>A0A0M9G7X0</accession>
<dbReference type="EMBL" id="LGTL01000003">
    <property type="protein sequence ID" value="KPA84249.1"/>
    <property type="molecule type" value="Genomic_DNA"/>
</dbReference>
<dbReference type="RefSeq" id="XP_015662688.1">
    <property type="nucleotide sequence ID" value="XM_015799210.1"/>
</dbReference>
<feature type="compositionally biased region" description="Low complexity" evidence="1">
    <location>
        <begin position="73"/>
        <end position="85"/>
    </location>
</feature>
<dbReference type="AlphaFoldDB" id="A0A0M9G7X0"/>
<sequence>MTLPAASAPLSCLDVDLILKEEELQEDLLRVYYTIVTRQEDYNAHLKFSESILHTVEQLAERVEAVVVGQQAQQPSALAPSYPSSHDAPKQPRTY</sequence>
<dbReference type="OrthoDB" id="10458753at2759"/>